<dbReference type="Pfam" id="PF10117">
    <property type="entry name" value="McrBC"/>
    <property type="match status" value="1"/>
</dbReference>
<organism evidence="1 2">
    <name type="scientific">Acinetobacter baumannii</name>
    <dbReference type="NCBI Taxonomy" id="470"/>
    <lineage>
        <taxon>Bacteria</taxon>
        <taxon>Pseudomonadati</taxon>
        <taxon>Pseudomonadota</taxon>
        <taxon>Gammaproteobacteria</taxon>
        <taxon>Moraxellales</taxon>
        <taxon>Moraxellaceae</taxon>
        <taxon>Acinetobacter</taxon>
        <taxon>Acinetobacter calcoaceticus/baumannii complex</taxon>
    </lineage>
</organism>
<evidence type="ECO:0000313" key="2">
    <source>
        <dbReference type="Proteomes" id="UP000194699"/>
    </source>
</evidence>
<proteinExistence type="predicted"/>
<dbReference type="PANTHER" id="PTHR38733">
    <property type="entry name" value="PROTEIN MCRC"/>
    <property type="match status" value="1"/>
</dbReference>
<protein>
    <recommendedName>
        <fullName evidence="3">Restriction endonuclease</fullName>
    </recommendedName>
</protein>
<name>A0A241ZDR1_ACIBA</name>
<dbReference type="AlphaFoldDB" id="A0A241ZDR1"/>
<sequence length="476" mass="55871">MKISIPVNHNFYEEAPISDLGKAFGVKKQSSIKNLQEIFSSVHELKLGAEQLKQVKVFHFKSKRIFEQDEERLILKLYSKEKAEKEYFIQTGLYAGVLFHKGCKINITIKYGDTFLKRMLNFVNDIYVDNEQIQAKKDETENQFLFIIAHLFIQSLEKAVVLGLPQQYQKQQERSQKVRGSINFNDYLKRDIPFQGKLTTTFRERMYIQEIIDVLYLALKKLESVFGKEIHSRLLGLSQFLKQQYSGRFASYETIQRAKTHQTINNPMYRGFKKVLEYAEIILLNKDLMPDNEKQNLATTGYLFDIAELYEIYLEKLLSRNFPEWLVSGQVEIPIYQKQFYRRSIFPDLIMKHRTSGKIIALDAKFKKMEMRNNDIDRSDLHQIHSYSGYYQNNLIASGLIYPLSKQLDIDKSYSDTLYGNNNNDVLFIVDGIYVYETQTMDDLIENENIFIKRITGLIDKQDVMNRTGFVGESIF</sequence>
<dbReference type="RefSeq" id="WP_086249784.1">
    <property type="nucleotide sequence ID" value="NZ_NGEL01000119.1"/>
</dbReference>
<comment type="caution">
    <text evidence="1">The sequence shown here is derived from an EMBL/GenBank/DDBJ whole genome shotgun (WGS) entry which is preliminary data.</text>
</comment>
<evidence type="ECO:0008006" key="3">
    <source>
        <dbReference type="Google" id="ProtNLM"/>
    </source>
</evidence>
<evidence type="ECO:0000313" key="1">
    <source>
        <dbReference type="EMBL" id="OTM86150.1"/>
    </source>
</evidence>
<dbReference type="InterPro" id="IPR019292">
    <property type="entry name" value="McrC"/>
</dbReference>
<accession>A0A241ZDR1</accession>
<dbReference type="Proteomes" id="UP000194699">
    <property type="component" value="Unassembled WGS sequence"/>
</dbReference>
<reference evidence="1 2" key="1">
    <citation type="submission" date="2017-05" db="EMBL/GenBank/DDBJ databases">
        <authorList>
            <person name="Song R."/>
            <person name="Chenine A.L."/>
            <person name="Ruprecht R.M."/>
        </authorList>
    </citation>
    <scope>NUCLEOTIDE SEQUENCE [LARGE SCALE GENOMIC DNA]</scope>
    <source>
        <strain evidence="1 2">PR350</strain>
    </source>
</reference>
<dbReference type="PANTHER" id="PTHR38733:SF1">
    <property type="entry name" value="TYPE IV METHYL-DIRECTED RESTRICTION ENZYME ECOKMCRBC"/>
    <property type="match status" value="1"/>
</dbReference>
<gene>
    <name evidence="1" type="ORF">B9X95_10825</name>
</gene>
<dbReference type="EMBL" id="NGEL01000119">
    <property type="protein sequence ID" value="OTM86150.1"/>
    <property type="molecule type" value="Genomic_DNA"/>
</dbReference>